<dbReference type="PANTHER" id="PTHR10091:SF0">
    <property type="entry name" value="GALACTOSE MUTAROTASE"/>
    <property type="match status" value="1"/>
</dbReference>
<evidence type="ECO:0000313" key="3">
    <source>
        <dbReference type="Proteomes" id="UP000621454"/>
    </source>
</evidence>
<dbReference type="Gene3D" id="2.70.98.10">
    <property type="match status" value="1"/>
</dbReference>
<evidence type="ECO:0000313" key="2">
    <source>
        <dbReference type="EMBL" id="GGB37912.1"/>
    </source>
</evidence>
<dbReference type="InterPro" id="IPR037480">
    <property type="entry name" value="YihR-like"/>
</dbReference>
<dbReference type="GO" id="GO:0033499">
    <property type="term" value="P:galactose catabolic process via UDP-galactose, Leloir pathway"/>
    <property type="evidence" value="ECO:0007669"/>
    <property type="project" value="TreeGrafter"/>
</dbReference>
<dbReference type="InterPro" id="IPR011013">
    <property type="entry name" value="Gal_mutarotase_sf_dom"/>
</dbReference>
<proteinExistence type="predicted"/>
<dbReference type="InterPro" id="IPR014718">
    <property type="entry name" value="GH-type_carb-bd"/>
</dbReference>
<dbReference type="InterPro" id="IPR008183">
    <property type="entry name" value="Aldose_1/G6P_1-epimerase"/>
</dbReference>
<feature type="region of interest" description="Disordered" evidence="1">
    <location>
        <begin position="181"/>
        <end position="200"/>
    </location>
</feature>
<dbReference type="GO" id="GO:0004034">
    <property type="term" value="F:aldose 1-epimerase activity"/>
    <property type="evidence" value="ECO:0007669"/>
    <property type="project" value="TreeGrafter"/>
</dbReference>
<organism evidence="2 3">
    <name type="scientific">Gordonia jinhuaensis</name>
    <dbReference type="NCBI Taxonomy" id="1517702"/>
    <lineage>
        <taxon>Bacteria</taxon>
        <taxon>Bacillati</taxon>
        <taxon>Actinomycetota</taxon>
        <taxon>Actinomycetes</taxon>
        <taxon>Mycobacteriales</taxon>
        <taxon>Gordoniaceae</taxon>
        <taxon>Gordonia</taxon>
    </lineage>
</organism>
<dbReference type="AlphaFoldDB" id="A0A916WXC6"/>
<dbReference type="GO" id="GO:0006006">
    <property type="term" value="P:glucose metabolic process"/>
    <property type="evidence" value="ECO:0007669"/>
    <property type="project" value="TreeGrafter"/>
</dbReference>
<dbReference type="Proteomes" id="UP000621454">
    <property type="component" value="Unassembled WGS sequence"/>
</dbReference>
<dbReference type="EMBL" id="BMGC01000020">
    <property type="protein sequence ID" value="GGB37912.1"/>
    <property type="molecule type" value="Genomic_DNA"/>
</dbReference>
<dbReference type="SUPFAM" id="SSF74650">
    <property type="entry name" value="Galactose mutarotase-like"/>
    <property type="match status" value="1"/>
</dbReference>
<dbReference type="PANTHER" id="PTHR10091">
    <property type="entry name" value="ALDOSE-1-EPIMERASE"/>
    <property type="match status" value="1"/>
</dbReference>
<dbReference type="GO" id="GO:0030246">
    <property type="term" value="F:carbohydrate binding"/>
    <property type="evidence" value="ECO:0007669"/>
    <property type="project" value="InterPro"/>
</dbReference>
<sequence>MTVFAVQAGKYRAEVASTGAGLELVSHDGQLLTETWQEKPGQKSPISAGLVLAPWRNRTADGRYTFDGVDYQLDITEKDRNNANHGFVRTVEWQRTEHDEDVVSLRTPIGTHPGWPHQIVLTATYRVDPVDGLSVTHTAENVGDARAPFALGQHTFIRLGDLPIDDCALQLAATRVQPLDPERQLPVGDPQPVAGTDMDFTRPRTLAGRLLDTPFTGLVADGAVHRNRLFGPHGDCTELWTDLNFGWVQAFTADPARGQAYPGRGRALAVEPMTSPPNALASGIDLITLEPGQTWSGSWGLRYRPSPDVAR</sequence>
<keyword evidence="3" id="KW-1185">Reference proteome</keyword>
<evidence type="ECO:0000256" key="1">
    <source>
        <dbReference type="SAM" id="MobiDB-lite"/>
    </source>
</evidence>
<accession>A0A916WXC6</accession>
<comment type="caution">
    <text evidence="2">The sequence shown here is derived from an EMBL/GenBank/DDBJ whole genome shotgun (WGS) entry which is preliminary data.</text>
</comment>
<dbReference type="RefSeq" id="WP_188587113.1">
    <property type="nucleotide sequence ID" value="NZ_BMGC01000020.1"/>
</dbReference>
<dbReference type="CDD" id="cd09022">
    <property type="entry name" value="Aldose_epim_Ec_YihR"/>
    <property type="match status" value="1"/>
</dbReference>
<reference evidence="2" key="2">
    <citation type="submission" date="2020-09" db="EMBL/GenBank/DDBJ databases">
        <authorList>
            <person name="Sun Q."/>
            <person name="Zhou Y."/>
        </authorList>
    </citation>
    <scope>NUCLEOTIDE SEQUENCE</scope>
    <source>
        <strain evidence="2">CGMCC 1.12827</strain>
    </source>
</reference>
<protein>
    <submittedName>
        <fullName evidence="2">Aldose 1-epimerase</fullName>
    </submittedName>
</protein>
<gene>
    <name evidence="2" type="primary">galM</name>
    <name evidence="2" type="ORF">GCM10011489_27120</name>
</gene>
<dbReference type="Pfam" id="PF01263">
    <property type="entry name" value="Aldose_epim"/>
    <property type="match status" value="1"/>
</dbReference>
<reference evidence="2" key="1">
    <citation type="journal article" date="2014" name="Int. J. Syst. Evol. Microbiol.">
        <title>Complete genome sequence of Corynebacterium casei LMG S-19264T (=DSM 44701T), isolated from a smear-ripened cheese.</title>
        <authorList>
            <consortium name="US DOE Joint Genome Institute (JGI-PGF)"/>
            <person name="Walter F."/>
            <person name="Albersmeier A."/>
            <person name="Kalinowski J."/>
            <person name="Ruckert C."/>
        </authorList>
    </citation>
    <scope>NUCLEOTIDE SEQUENCE</scope>
    <source>
        <strain evidence="2">CGMCC 1.12827</strain>
    </source>
</reference>
<name>A0A916WXC6_9ACTN</name>